<evidence type="ECO:0000313" key="2">
    <source>
        <dbReference type="EMBL" id="TWT30236.1"/>
    </source>
</evidence>
<name>A0A5C5UV38_9BACT</name>
<dbReference type="AlphaFoldDB" id="A0A5C5UV38"/>
<proteinExistence type="predicted"/>
<keyword evidence="1" id="KW-0732">Signal</keyword>
<reference evidence="2 3" key="1">
    <citation type="submission" date="2019-02" db="EMBL/GenBank/DDBJ databases">
        <title>Deep-cultivation of Planctomycetes and their phenomic and genomic characterization uncovers novel biology.</title>
        <authorList>
            <person name="Wiegand S."/>
            <person name="Jogler M."/>
            <person name="Boedeker C."/>
            <person name="Pinto D."/>
            <person name="Vollmers J."/>
            <person name="Rivas-Marin E."/>
            <person name="Kohn T."/>
            <person name="Peeters S.H."/>
            <person name="Heuer A."/>
            <person name="Rast P."/>
            <person name="Oberbeckmann S."/>
            <person name="Bunk B."/>
            <person name="Jeske O."/>
            <person name="Meyerdierks A."/>
            <person name="Storesund J.E."/>
            <person name="Kallscheuer N."/>
            <person name="Luecker S."/>
            <person name="Lage O.M."/>
            <person name="Pohl T."/>
            <person name="Merkel B.J."/>
            <person name="Hornburger P."/>
            <person name="Mueller R.-W."/>
            <person name="Bruemmer F."/>
            <person name="Labrenz M."/>
            <person name="Spormann A.M."/>
            <person name="Op Den Camp H."/>
            <person name="Overmann J."/>
            <person name="Amann R."/>
            <person name="Jetten M.S.M."/>
            <person name="Mascher T."/>
            <person name="Medema M.H."/>
            <person name="Devos D.P."/>
            <person name="Kaster A.-K."/>
            <person name="Ovreas L."/>
            <person name="Rohde M."/>
            <person name="Galperin M.Y."/>
            <person name="Jogler C."/>
        </authorList>
    </citation>
    <scope>NUCLEOTIDE SEQUENCE [LARGE SCALE GENOMIC DNA]</scope>
    <source>
        <strain evidence="2 3">KOR34</strain>
    </source>
</reference>
<comment type="caution">
    <text evidence="2">The sequence shown here is derived from an EMBL/GenBank/DDBJ whole genome shotgun (WGS) entry which is preliminary data.</text>
</comment>
<evidence type="ECO:0000313" key="3">
    <source>
        <dbReference type="Proteomes" id="UP000316714"/>
    </source>
</evidence>
<sequence length="137" mass="13410" precursor="true">MKKSLLLSACVAAISMVGQAHAADGVVPAATLEAMGLGGATVVSDATAAEVRGMGYLPISIAAGGSFAGVGANNAAAGSVNGYLAAGRYAASGENFSEAGLTKTNTKVVNIGGIKKSIKTTKSIRVYAGGYSSSMSF</sequence>
<protein>
    <submittedName>
        <fullName evidence="2">Uncharacterized protein</fullName>
    </submittedName>
</protein>
<feature type="chain" id="PRO_5023045933" evidence="1">
    <location>
        <begin position="23"/>
        <end position="137"/>
    </location>
</feature>
<dbReference type="EMBL" id="SIHJ01000005">
    <property type="protein sequence ID" value="TWT30236.1"/>
    <property type="molecule type" value="Genomic_DNA"/>
</dbReference>
<gene>
    <name evidence="2" type="ORF">KOR34_47940</name>
</gene>
<accession>A0A5C5UV38</accession>
<keyword evidence="3" id="KW-1185">Reference proteome</keyword>
<feature type="signal peptide" evidence="1">
    <location>
        <begin position="1"/>
        <end position="22"/>
    </location>
</feature>
<evidence type="ECO:0000256" key="1">
    <source>
        <dbReference type="SAM" id="SignalP"/>
    </source>
</evidence>
<organism evidence="2 3">
    <name type="scientific">Posidoniimonas corsicana</name>
    <dbReference type="NCBI Taxonomy" id="1938618"/>
    <lineage>
        <taxon>Bacteria</taxon>
        <taxon>Pseudomonadati</taxon>
        <taxon>Planctomycetota</taxon>
        <taxon>Planctomycetia</taxon>
        <taxon>Pirellulales</taxon>
        <taxon>Lacipirellulaceae</taxon>
        <taxon>Posidoniimonas</taxon>
    </lineage>
</organism>
<dbReference type="Proteomes" id="UP000316714">
    <property type="component" value="Unassembled WGS sequence"/>
</dbReference>
<dbReference type="RefSeq" id="WP_146568601.1">
    <property type="nucleotide sequence ID" value="NZ_SIHJ01000005.1"/>
</dbReference>
<dbReference type="OrthoDB" id="9855635at2"/>